<dbReference type="FunFam" id="3.40.50.11540:FF:000001">
    <property type="entry name" value="NADH dehydrogenase [ubiquinone] flavoprotein 1, mitochondrial"/>
    <property type="match status" value="1"/>
</dbReference>
<gene>
    <name evidence="7" type="ORF">UFOPK2399_00038</name>
</gene>
<evidence type="ECO:0000256" key="3">
    <source>
        <dbReference type="ARBA" id="ARBA00022723"/>
    </source>
</evidence>
<dbReference type="GO" id="GO:0010181">
    <property type="term" value="F:FMN binding"/>
    <property type="evidence" value="ECO:0007669"/>
    <property type="project" value="InterPro"/>
</dbReference>
<keyword evidence="2" id="KW-0004">4Fe-4S</keyword>
<keyword evidence="5" id="KW-0411">Iron-sulfur</keyword>
<dbReference type="AlphaFoldDB" id="A0A6J6N8N8"/>
<evidence type="ECO:0000256" key="2">
    <source>
        <dbReference type="ARBA" id="ARBA00022485"/>
    </source>
</evidence>
<dbReference type="PROSITE" id="PS00644">
    <property type="entry name" value="COMPLEX1_51K_1"/>
    <property type="match status" value="1"/>
</dbReference>
<dbReference type="Gene3D" id="3.10.20.600">
    <property type="match status" value="1"/>
</dbReference>
<dbReference type="Gene3D" id="1.20.1440.230">
    <property type="entry name" value="NADH-ubiquinone oxidoreductase 51kDa subunit, iron-sulphur binding domain"/>
    <property type="match status" value="1"/>
</dbReference>
<accession>A0A6J6N8N8</accession>
<feature type="domain" description="NADH-ubiquinone oxidoreductase 51kDa subunit iron-sulphur binding" evidence="6">
    <location>
        <begin position="324"/>
        <end position="369"/>
    </location>
</feature>
<dbReference type="PANTHER" id="PTHR43578:SF3">
    <property type="entry name" value="NADH-QUINONE OXIDOREDUCTASE SUBUNIT F"/>
    <property type="match status" value="1"/>
</dbReference>
<name>A0A6J6N8N8_9ZZZZ</name>
<evidence type="ECO:0000256" key="4">
    <source>
        <dbReference type="ARBA" id="ARBA00023004"/>
    </source>
</evidence>
<dbReference type="Pfam" id="PF01512">
    <property type="entry name" value="Complex1_51K"/>
    <property type="match status" value="1"/>
</dbReference>
<dbReference type="GO" id="GO:0008137">
    <property type="term" value="F:NADH dehydrogenase (ubiquinone) activity"/>
    <property type="evidence" value="ECO:0007669"/>
    <property type="project" value="InterPro"/>
</dbReference>
<dbReference type="PROSITE" id="PS00645">
    <property type="entry name" value="COMPLEX1_51K_2"/>
    <property type="match status" value="1"/>
</dbReference>
<organism evidence="7">
    <name type="scientific">freshwater metagenome</name>
    <dbReference type="NCBI Taxonomy" id="449393"/>
    <lineage>
        <taxon>unclassified sequences</taxon>
        <taxon>metagenomes</taxon>
        <taxon>ecological metagenomes</taxon>
    </lineage>
</organism>
<dbReference type="Pfam" id="PF10589">
    <property type="entry name" value="NADH_4Fe-4S"/>
    <property type="match status" value="1"/>
</dbReference>
<reference evidence="7" key="1">
    <citation type="submission" date="2020-05" db="EMBL/GenBank/DDBJ databases">
        <authorList>
            <person name="Chiriac C."/>
            <person name="Salcher M."/>
            <person name="Ghai R."/>
            <person name="Kavagutti S V."/>
        </authorList>
    </citation>
    <scope>NUCLEOTIDE SEQUENCE</scope>
</reference>
<evidence type="ECO:0000256" key="5">
    <source>
        <dbReference type="ARBA" id="ARBA00023014"/>
    </source>
</evidence>
<keyword evidence="4" id="KW-0408">Iron</keyword>
<dbReference type="InterPro" id="IPR037207">
    <property type="entry name" value="Nuop51_4Fe4S-bd_sf"/>
</dbReference>
<protein>
    <submittedName>
        <fullName evidence="7">Unannotated protein</fullName>
    </submittedName>
</protein>
<sequence length="444" mass="47543">MSHKQVVMAGTDTRDLTKLAEYEAVGGYASLAKARTLGPEQITNELMASELRGRGGAFFPTGRKWSFVPSPEQNPNPHYLVINADESEPGSFKDNEIISRVPHRFIEGCLITAHAVLAKHVYVYIRGEYLGPYEILVAALEELKQRPDLRGDVTIVVHRGAGAYICGEETALLDSLEGKRGQPRTKPPFPAIAGLYASPTVVNNVETIATVPAIVEMGGAEYAKLGVPNSRGTRLISVSGHVERGGNYEVEPGISLKDLIFAPELGGGVPGGRAVKAVIPGGSSTVILTGDELDVGYDFDSLLAKNTAMGSAGVIVLDERVCMVQLGIRVSEFYEHESCGKCTPCREGTRWMTQILRKLEAGEATERELDLLLSVCDRINGKCLCPLGDTAAMAIASYVAKFRDEFVAHLDGGACPCGDHSPLDGVLAPVAQHIHDHASELVPA</sequence>
<proteinExistence type="inferred from homology"/>
<evidence type="ECO:0000259" key="6">
    <source>
        <dbReference type="SMART" id="SM00928"/>
    </source>
</evidence>
<evidence type="ECO:0000313" key="7">
    <source>
        <dbReference type="EMBL" id="CAB4682469.1"/>
    </source>
</evidence>
<keyword evidence="3" id="KW-0479">Metal-binding</keyword>
<dbReference type="GO" id="GO:0046872">
    <property type="term" value="F:metal ion binding"/>
    <property type="evidence" value="ECO:0007669"/>
    <property type="project" value="UniProtKB-KW"/>
</dbReference>
<dbReference type="EMBL" id="CAEZXP010000001">
    <property type="protein sequence ID" value="CAB4682469.1"/>
    <property type="molecule type" value="Genomic_DNA"/>
</dbReference>
<dbReference type="SUPFAM" id="SSF140490">
    <property type="entry name" value="Nqo1C-terminal domain-like"/>
    <property type="match status" value="1"/>
</dbReference>
<dbReference type="Gene3D" id="6.10.250.1450">
    <property type="match status" value="1"/>
</dbReference>
<evidence type="ECO:0000256" key="1">
    <source>
        <dbReference type="ARBA" id="ARBA00007523"/>
    </source>
</evidence>
<dbReference type="PANTHER" id="PTHR43578">
    <property type="entry name" value="NADH-QUINONE OXIDOREDUCTASE SUBUNIT F"/>
    <property type="match status" value="1"/>
</dbReference>
<dbReference type="SUPFAM" id="SSF142019">
    <property type="entry name" value="Nqo1 FMN-binding domain-like"/>
    <property type="match status" value="1"/>
</dbReference>
<dbReference type="InterPro" id="IPR037225">
    <property type="entry name" value="Nuo51_FMN-bd_sf"/>
</dbReference>
<dbReference type="FunFam" id="1.20.1440.230:FF:000001">
    <property type="entry name" value="Mitochondrial NADH dehydrogenase flavoprotein 1"/>
    <property type="match status" value="1"/>
</dbReference>
<dbReference type="InterPro" id="IPR019575">
    <property type="entry name" value="Nuop51_4Fe4S-bd"/>
</dbReference>
<dbReference type="NCBIfam" id="NF010120">
    <property type="entry name" value="PRK13596.1"/>
    <property type="match status" value="1"/>
</dbReference>
<dbReference type="Gene3D" id="3.40.50.11540">
    <property type="entry name" value="NADH-ubiquinone oxidoreductase 51kDa subunit"/>
    <property type="match status" value="1"/>
</dbReference>
<dbReference type="InterPro" id="IPR001949">
    <property type="entry name" value="NADH-UbQ_OxRdtase_51kDa_CS"/>
</dbReference>
<dbReference type="SUPFAM" id="SSF142984">
    <property type="entry name" value="Nqo1 middle domain-like"/>
    <property type="match status" value="1"/>
</dbReference>
<dbReference type="SMART" id="SM00928">
    <property type="entry name" value="NADH_4Fe-4S"/>
    <property type="match status" value="1"/>
</dbReference>
<dbReference type="InterPro" id="IPR011538">
    <property type="entry name" value="Nuo51_FMN-bd"/>
</dbReference>
<comment type="similarity">
    <text evidence="1">Belongs to the complex I 51 kDa subunit family.</text>
</comment>
<dbReference type="GO" id="GO:0051539">
    <property type="term" value="F:4 iron, 4 sulfur cluster binding"/>
    <property type="evidence" value="ECO:0007669"/>
    <property type="project" value="UniProtKB-KW"/>
</dbReference>